<evidence type="ECO:0008006" key="4">
    <source>
        <dbReference type="Google" id="ProtNLM"/>
    </source>
</evidence>
<evidence type="ECO:0000256" key="1">
    <source>
        <dbReference type="SAM" id="MobiDB-lite"/>
    </source>
</evidence>
<organism evidence="2 3">
    <name type="scientific">Thamnidium elegans</name>
    <dbReference type="NCBI Taxonomy" id="101142"/>
    <lineage>
        <taxon>Eukaryota</taxon>
        <taxon>Fungi</taxon>
        <taxon>Fungi incertae sedis</taxon>
        <taxon>Mucoromycota</taxon>
        <taxon>Mucoromycotina</taxon>
        <taxon>Mucoromycetes</taxon>
        <taxon>Mucorales</taxon>
        <taxon>Mucorineae</taxon>
        <taxon>Mucoraceae</taxon>
        <taxon>Thamnidium</taxon>
    </lineage>
</organism>
<dbReference type="EMBL" id="JAEPRE010000080">
    <property type="protein sequence ID" value="KAG2233407.1"/>
    <property type="molecule type" value="Genomic_DNA"/>
</dbReference>
<keyword evidence="3" id="KW-1185">Reference proteome</keyword>
<gene>
    <name evidence="2" type="ORF">INT48_007437</name>
</gene>
<feature type="compositionally biased region" description="Polar residues" evidence="1">
    <location>
        <begin position="1"/>
        <end position="10"/>
    </location>
</feature>
<dbReference type="AlphaFoldDB" id="A0A8H7VVX9"/>
<sequence length="218" mass="25200">MASSSSTPHSVTDRTPAYTRHPHVQTCENEEAFTLWLENTASKHATWIISKKTRNSYNEEVIYYSCRHACKPQKKNLNTPENKKRHVKPSIKVGCPAKLNVVKQNSGSIFIKYFWKHEYHDPYTVNVVQSRVRRKRRSLNEEVVKKNVDDKLIRIATFLEEVQTYTDQLTKGVERVSTINHDDIEVADLEEVVKSFKKSVALIEKIGRPSQADTSRQT</sequence>
<proteinExistence type="predicted"/>
<dbReference type="Proteomes" id="UP000613177">
    <property type="component" value="Unassembled WGS sequence"/>
</dbReference>
<feature type="region of interest" description="Disordered" evidence="1">
    <location>
        <begin position="1"/>
        <end position="23"/>
    </location>
</feature>
<protein>
    <recommendedName>
        <fullName evidence="4">FAR1 domain-containing protein</fullName>
    </recommendedName>
</protein>
<evidence type="ECO:0000313" key="3">
    <source>
        <dbReference type="Proteomes" id="UP000613177"/>
    </source>
</evidence>
<name>A0A8H7VVX9_9FUNG</name>
<comment type="caution">
    <text evidence="2">The sequence shown here is derived from an EMBL/GenBank/DDBJ whole genome shotgun (WGS) entry which is preliminary data.</text>
</comment>
<accession>A0A8H7VVX9</accession>
<reference evidence="2" key="1">
    <citation type="submission" date="2021-01" db="EMBL/GenBank/DDBJ databases">
        <title>Metabolic potential, ecology and presence of endohyphal bacteria is reflected in genomic diversity of Mucoromycotina.</title>
        <authorList>
            <person name="Muszewska A."/>
            <person name="Okrasinska A."/>
            <person name="Steczkiewicz K."/>
            <person name="Drgas O."/>
            <person name="Orlowska M."/>
            <person name="Perlinska-Lenart U."/>
            <person name="Aleksandrzak-Piekarczyk T."/>
            <person name="Szatraj K."/>
            <person name="Zielenkiewicz U."/>
            <person name="Pilsyk S."/>
            <person name="Malc E."/>
            <person name="Mieczkowski P."/>
            <person name="Kruszewska J.S."/>
            <person name="Biernat P."/>
            <person name="Pawlowska J."/>
        </authorList>
    </citation>
    <scope>NUCLEOTIDE SEQUENCE</scope>
    <source>
        <strain evidence="2">WA0000018081</strain>
    </source>
</reference>
<evidence type="ECO:0000313" key="2">
    <source>
        <dbReference type="EMBL" id="KAG2233407.1"/>
    </source>
</evidence>